<organism evidence="1 2">
    <name type="scientific">Pleurodeles waltl</name>
    <name type="common">Iberian ribbed newt</name>
    <dbReference type="NCBI Taxonomy" id="8319"/>
    <lineage>
        <taxon>Eukaryota</taxon>
        <taxon>Metazoa</taxon>
        <taxon>Chordata</taxon>
        <taxon>Craniata</taxon>
        <taxon>Vertebrata</taxon>
        <taxon>Euteleostomi</taxon>
        <taxon>Amphibia</taxon>
        <taxon>Batrachia</taxon>
        <taxon>Caudata</taxon>
        <taxon>Salamandroidea</taxon>
        <taxon>Salamandridae</taxon>
        <taxon>Pleurodelinae</taxon>
        <taxon>Pleurodeles</taxon>
    </lineage>
</organism>
<dbReference type="Proteomes" id="UP001066276">
    <property type="component" value="Chromosome 6"/>
</dbReference>
<dbReference type="SUPFAM" id="SSF50630">
    <property type="entry name" value="Acid proteases"/>
    <property type="match status" value="1"/>
</dbReference>
<gene>
    <name evidence="1" type="ORF">NDU88_002947</name>
</gene>
<proteinExistence type="predicted"/>
<sequence>VHTEATLVSEGGVDLATHAAWPPNMQKYRQQLLINGTKVEALRDTCASVIMVTDKLVSPGQYLAGQTYPVTNADNQTKVHPMAMVTLECGGVTGLKQLVVSSAIPVE</sequence>
<keyword evidence="2" id="KW-1185">Reference proteome</keyword>
<name>A0AAV7QBB5_PLEWA</name>
<feature type="non-terminal residue" evidence="1">
    <location>
        <position position="107"/>
    </location>
</feature>
<protein>
    <submittedName>
        <fullName evidence="1">Uncharacterized protein</fullName>
    </submittedName>
</protein>
<reference evidence="1" key="1">
    <citation type="journal article" date="2022" name="bioRxiv">
        <title>Sequencing and chromosome-scale assembly of the giantPleurodeles waltlgenome.</title>
        <authorList>
            <person name="Brown T."/>
            <person name="Elewa A."/>
            <person name="Iarovenko S."/>
            <person name="Subramanian E."/>
            <person name="Araus A.J."/>
            <person name="Petzold A."/>
            <person name="Susuki M."/>
            <person name="Suzuki K.-i.T."/>
            <person name="Hayashi T."/>
            <person name="Toyoda A."/>
            <person name="Oliveira C."/>
            <person name="Osipova E."/>
            <person name="Leigh N.D."/>
            <person name="Simon A."/>
            <person name="Yun M.H."/>
        </authorList>
    </citation>
    <scope>NUCLEOTIDE SEQUENCE</scope>
    <source>
        <strain evidence="1">20211129_DDA</strain>
        <tissue evidence="1">Liver</tissue>
    </source>
</reference>
<evidence type="ECO:0000313" key="1">
    <source>
        <dbReference type="EMBL" id="KAJ1136532.1"/>
    </source>
</evidence>
<accession>A0AAV7QBB5</accession>
<dbReference type="EMBL" id="JANPWB010000010">
    <property type="protein sequence ID" value="KAJ1136532.1"/>
    <property type="molecule type" value="Genomic_DNA"/>
</dbReference>
<dbReference type="Gene3D" id="2.40.70.10">
    <property type="entry name" value="Acid Proteases"/>
    <property type="match status" value="1"/>
</dbReference>
<dbReference type="InterPro" id="IPR021109">
    <property type="entry name" value="Peptidase_aspartic_dom_sf"/>
</dbReference>
<feature type="non-terminal residue" evidence="1">
    <location>
        <position position="1"/>
    </location>
</feature>
<dbReference type="AlphaFoldDB" id="A0AAV7QBB5"/>
<evidence type="ECO:0000313" key="2">
    <source>
        <dbReference type="Proteomes" id="UP001066276"/>
    </source>
</evidence>
<comment type="caution">
    <text evidence="1">The sequence shown here is derived from an EMBL/GenBank/DDBJ whole genome shotgun (WGS) entry which is preliminary data.</text>
</comment>